<dbReference type="InterPro" id="IPR018656">
    <property type="entry name" value="DUF2087"/>
</dbReference>
<organism evidence="2 3">
    <name type="scientific">Xylanimonas oleitrophica</name>
    <dbReference type="NCBI Taxonomy" id="2607479"/>
    <lineage>
        <taxon>Bacteria</taxon>
        <taxon>Bacillati</taxon>
        <taxon>Actinomycetota</taxon>
        <taxon>Actinomycetes</taxon>
        <taxon>Micrococcales</taxon>
        <taxon>Promicromonosporaceae</taxon>
        <taxon>Xylanimonas</taxon>
    </lineage>
</organism>
<feature type="domain" description="DUF2087" evidence="1">
    <location>
        <begin position="1"/>
        <end position="67"/>
    </location>
</feature>
<accession>A0A2W5Y4U9</accession>
<dbReference type="Proteomes" id="UP000248783">
    <property type="component" value="Unassembled WGS sequence"/>
</dbReference>
<dbReference type="AlphaFoldDB" id="A0A2W5Y4U9"/>
<evidence type="ECO:0000313" key="2">
    <source>
        <dbReference type="EMBL" id="PZR52994.1"/>
    </source>
</evidence>
<dbReference type="EMBL" id="QKWH01000006">
    <property type="protein sequence ID" value="PZR52994.1"/>
    <property type="molecule type" value="Genomic_DNA"/>
</dbReference>
<sequence>MPRRWRDKRAVTRYLATVALPVLLETVGERELTLRLAALADDPVGVRRAMVDLGLVQRTRDGAEYWRTEVTEYEELVLAETVREVGGE</sequence>
<dbReference type="Pfam" id="PF09860">
    <property type="entry name" value="DUF2087"/>
    <property type="match status" value="1"/>
</dbReference>
<comment type="caution">
    <text evidence="2">The sequence shown here is derived from an EMBL/GenBank/DDBJ whole genome shotgun (WGS) entry which is preliminary data.</text>
</comment>
<gene>
    <name evidence="2" type="ORF">DNL40_09585</name>
</gene>
<evidence type="ECO:0000313" key="3">
    <source>
        <dbReference type="Proteomes" id="UP000248783"/>
    </source>
</evidence>
<proteinExistence type="predicted"/>
<keyword evidence="3" id="KW-1185">Reference proteome</keyword>
<name>A0A2W5Y4U9_9MICO</name>
<reference evidence="2 3" key="1">
    <citation type="submission" date="2018-06" db="EMBL/GenBank/DDBJ databases">
        <title>Whole genome sequencing of a novel hydrocarbon degrading bacterial strain, PW21 isolated from oil contaminated produced water sample.</title>
        <authorList>
            <person name="Nagkirti P."/>
            <person name="Shaikh A."/>
            <person name="Gowdaman V."/>
            <person name="Engineer A.E."/>
            <person name="Dagar S."/>
            <person name="Dhakephalkar P.K."/>
        </authorList>
    </citation>
    <scope>NUCLEOTIDE SEQUENCE [LARGE SCALE GENOMIC DNA]</scope>
    <source>
        <strain evidence="2 3">PW21</strain>
    </source>
</reference>
<evidence type="ECO:0000259" key="1">
    <source>
        <dbReference type="Pfam" id="PF09860"/>
    </source>
</evidence>
<protein>
    <recommendedName>
        <fullName evidence="1">DUF2087 domain-containing protein</fullName>
    </recommendedName>
</protein>